<evidence type="ECO:0000256" key="1">
    <source>
        <dbReference type="SAM" id="MobiDB-lite"/>
    </source>
</evidence>
<gene>
    <name evidence="2" type="ORF">EVOR1521_LOCUS23044</name>
</gene>
<dbReference type="Proteomes" id="UP001178507">
    <property type="component" value="Unassembled WGS sequence"/>
</dbReference>
<keyword evidence="3" id="KW-1185">Reference proteome</keyword>
<organism evidence="2 3">
    <name type="scientific">Effrenium voratum</name>
    <dbReference type="NCBI Taxonomy" id="2562239"/>
    <lineage>
        <taxon>Eukaryota</taxon>
        <taxon>Sar</taxon>
        <taxon>Alveolata</taxon>
        <taxon>Dinophyceae</taxon>
        <taxon>Suessiales</taxon>
        <taxon>Symbiodiniaceae</taxon>
        <taxon>Effrenium</taxon>
    </lineage>
</organism>
<comment type="caution">
    <text evidence="2">The sequence shown here is derived from an EMBL/GenBank/DDBJ whole genome shotgun (WGS) entry which is preliminary data.</text>
</comment>
<evidence type="ECO:0000313" key="2">
    <source>
        <dbReference type="EMBL" id="CAJ1399527.1"/>
    </source>
</evidence>
<evidence type="ECO:0000313" key="3">
    <source>
        <dbReference type="Proteomes" id="UP001178507"/>
    </source>
</evidence>
<feature type="region of interest" description="Disordered" evidence="1">
    <location>
        <begin position="1"/>
        <end position="37"/>
    </location>
</feature>
<proteinExistence type="predicted"/>
<name>A0AA36J4M3_9DINO</name>
<feature type="region of interest" description="Disordered" evidence="1">
    <location>
        <begin position="179"/>
        <end position="208"/>
    </location>
</feature>
<protein>
    <submittedName>
        <fullName evidence="2">Uncharacterized protein</fullName>
    </submittedName>
</protein>
<dbReference type="EMBL" id="CAUJNA010003339">
    <property type="protein sequence ID" value="CAJ1399527.1"/>
    <property type="molecule type" value="Genomic_DNA"/>
</dbReference>
<reference evidence="2" key="1">
    <citation type="submission" date="2023-08" db="EMBL/GenBank/DDBJ databases">
        <authorList>
            <person name="Chen Y."/>
            <person name="Shah S."/>
            <person name="Dougan E. K."/>
            <person name="Thang M."/>
            <person name="Chan C."/>
        </authorList>
    </citation>
    <scope>NUCLEOTIDE SEQUENCE</scope>
</reference>
<feature type="compositionally biased region" description="Basic and acidic residues" evidence="1">
    <location>
        <begin position="9"/>
        <end position="30"/>
    </location>
</feature>
<dbReference type="AlphaFoldDB" id="A0AA36J4M3"/>
<accession>A0AA36J4M3</accession>
<sequence>MGKKKDKAKAKAEAKSEPEAKEAKAAEPDKTGAAPCAVPEDAYRSAAVVFFTRSEEGKVAKVLVALEERKVSASFVGDGTGKVNQLLVVFPMGRKEKKDKNDAVETAKREYIEETLDYGSLARYLDFADFDGGGDIAATRIPPGGKVPMTWSGAENLALYFAPAAMTLLFCEVPPCEVDEPGQEPAAKKRRQQDTAAELEAKPKPSPSYRVGKVGHLQPFWIEATELRKVALSKEKAPKLSLQQQDCCFFPTNASVLRMPEARKWLDISS</sequence>